<reference evidence="2" key="1">
    <citation type="journal article" date="2023" name="Commun. Biol.">
        <title>Genome analysis of Parmales, the sister group of diatoms, reveals the evolutionary specialization of diatoms from phago-mixotrophs to photoautotrophs.</title>
        <authorList>
            <person name="Ban H."/>
            <person name="Sato S."/>
            <person name="Yoshikawa S."/>
            <person name="Yamada K."/>
            <person name="Nakamura Y."/>
            <person name="Ichinomiya M."/>
            <person name="Sato N."/>
            <person name="Blanc-Mathieu R."/>
            <person name="Endo H."/>
            <person name="Kuwata A."/>
            <person name="Ogata H."/>
        </authorList>
    </citation>
    <scope>NUCLEOTIDE SEQUENCE [LARGE SCALE GENOMIC DNA]</scope>
    <source>
        <strain evidence="2">NIES 3700</strain>
    </source>
</reference>
<dbReference type="InterPro" id="IPR013083">
    <property type="entry name" value="Znf_RING/FYVE/PHD"/>
</dbReference>
<dbReference type="Gene3D" id="3.30.40.10">
    <property type="entry name" value="Zinc/RING finger domain, C3HC4 (zinc finger)"/>
    <property type="match status" value="1"/>
</dbReference>
<keyword evidence="2" id="KW-1185">Reference proteome</keyword>
<organism evidence="1 2">
    <name type="scientific">Triparma laevis f. longispina</name>
    <dbReference type="NCBI Taxonomy" id="1714387"/>
    <lineage>
        <taxon>Eukaryota</taxon>
        <taxon>Sar</taxon>
        <taxon>Stramenopiles</taxon>
        <taxon>Ochrophyta</taxon>
        <taxon>Bolidophyceae</taxon>
        <taxon>Parmales</taxon>
        <taxon>Triparmaceae</taxon>
        <taxon>Triparma</taxon>
    </lineage>
</organism>
<protein>
    <submittedName>
        <fullName evidence="1">Uncharacterized protein</fullName>
    </submittedName>
</protein>
<accession>A0A9W7ATR0</accession>
<evidence type="ECO:0000313" key="2">
    <source>
        <dbReference type="Proteomes" id="UP001165122"/>
    </source>
</evidence>
<dbReference type="EMBL" id="BRXW01000869">
    <property type="protein sequence ID" value="GMH78162.1"/>
    <property type="molecule type" value="Genomic_DNA"/>
</dbReference>
<evidence type="ECO:0000313" key="1">
    <source>
        <dbReference type="EMBL" id="GMH78162.1"/>
    </source>
</evidence>
<name>A0A9W7ATR0_9STRA</name>
<gene>
    <name evidence="1" type="ORF">TrLO_g15512</name>
</gene>
<proteinExistence type="predicted"/>
<dbReference type="Proteomes" id="UP001165122">
    <property type="component" value="Unassembled WGS sequence"/>
</dbReference>
<sequence>MKFCIAPEKKPSAFFPPAPIVPPVPLKASVEEEDDDEDKCIICLNTVPDAQLRPCGDSTVCRVCMRELMTQQWKEVFDVLEIVGGKGIYHSIRESLEQQTLAITRSEDLVKLNVLAKLCSMEFEEAKEVLERCLAGRTTVLGEDHKDTLMTVNNLGIVFLRVWGIARGRWIITREI</sequence>
<dbReference type="AlphaFoldDB" id="A0A9W7ATR0"/>
<comment type="caution">
    <text evidence="1">The sequence shown here is derived from an EMBL/GenBank/DDBJ whole genome shotgun (WGS) entry which is preliminary data.</text>
</comment>
<dbReference type="Gene3D" id="1.25.40.10">
    <property type="entry name" value="Tetratricopeptide repeat domain"/>
    <property type="match status" value="1"/>
</dbReference>
<dbReference type="InterPro" id="IPR011990">
    <property type="entry name" value="TPR-like_helical_dom_sf"/>
</dbReference>